<organism evidence="2 3">
    <name type="scientific">Phoxinus phoxinus</name>
    <name type="common">Eurasian minnow</name>
    <dbReference type="NCBI Taxonomy" id="58324"/>
    <lineage>
        <taxon>Eukaryota</taxon>
        <taxon>Metazoa</taxon>
        <taxon>Chordata</taxon>
        <taxon>Craniata</taxon>
        <taxon>Vertebrata</taxon>
        <taxon>Euteleostomi</taxon>
        <taxon>Actinopterygii</taxon>
        <taxon>Neopterygii</taxon>
        <taxon>Teleostei</taxon>
        <taxon>Ostariophysi</taxon>
        <taxon>Cypriniformes</taxon>
        <taxon>Leuciscidae</taxon>
        <taxon>Phoxininae</taxon>
        <taxon>Phoxinus</taxon>
    </lineage>
</organism>
<evidence type="ECO:0000313" key="2">
    <source>
        <dbReference type="EMBL" id="KAK7136614.1"/>
    </source>
</evidence>
<dbReference type="PANTHER" id="PTHR21063:SF4">
    <property type="entry name" value="CD48 ANTIGEN-RELATED"/>
    <property type="match status" value="1"/>
</dbReference>
<accession>A0AAN9CM91</accession>
<dbReference type="InterPro" id="IPR013106">
    <property type="entry name" value="Ig_V-set"/>
</dbReference>
<dbReference type="PANTHER" id="PTHR21063">
    <property type="entry name" value="LFA-3"/>
    <property type="match status" value="1"/>
</dbReference>
<reference evidence="2 3" key="1">
    <citation type="submission" date="2024-02" db="EMBL/GenBank/DDBJ databases">
        <title>Chromosome-level genome assembly of the Eurasian Minnow (Phoxinus phoxinus).</title>
        <authorList>
            <person name="Oriowo T.O."/>
            <person name="Martin S."/>
            <person name="Stange M."/>
            <person name="Chrysostomakis Y."/>
            <person name="Brown T."/>
            <person name="Winkler S."/>
            <person name="Kukowka S."/>
            <person name="Myers E.W."/>
            <person name="Bohne A."/>
        </authorList>
    </citation>
    <scope>NUCLEOTIDE SEQUENCE [LARGE SCALE GENOMIC DNA]</scope>
    <source>
        <strain evidence="2">ZFMK-TIS-60720</strain>
        <tissue evidence="2">Whole Organism</tissue>
    </source>
</reference>
<dbReference type="Pfam" id="PF07686">
    <property type="entry name" value="V-set"/>
    <property type="match status" value="1"/>
</dbReference>
<evidence type="ECO:0000313" key="3">
    <source>
        <dbReference type="Proteomes" id="UP001364617"/>
    </source>
</evidence>
<sequence>MKDDHMIQWKFKNTLIAEINNRADRFAVYDDVFDGRFRDRLKLDNQTGSLTVTHTTTEHAGDYKLLINRERKRFSLTVNGVFGDAVTSVSVTVGDSVSLNSGLTEIQKGEQIIWTFGSKGPLIAKTDGVNNMIPDGRFGDRLKLDHQTGSLTITNIRTTDSGLYEVTISGSSSETKHRFSVTVYAATT</sequence>
<evidence type="ECO:0000259" key="1">
    <source>
        <dbReference type="SMART" id="SM00409"/>
    </source>
</evidence>
<dbReference type="AlphaFoldDB" id="A0AAN9CM91"/>
<name>A0AAN9CM91_9TELE</name>
<dbReference type="InterPro" id="IPR013783">
    <property type="entry name" value="Ig-like_fold"/>
</dbReference>
<comment type="caution">
    <text evidence="2">The sequence shown here is derived from an EMBL/GenBank/DDBJ whole genome shotgun (WGS) entry which is preliminary data.</text>
</comment>
<dbReference type="Gene3D" id="2.60.40.10">
    <property type="entry name" value="Immunoglobulins"/>
    <property type="match status" value="2"/>
</dbReference>
<dbReference type="InterPro" id="IPR036179">
    <property type="entry name" value="Ig-like_dom_sf"/>
</dbReference>
<keyword evidence="3" id="KW-1185">Reference proteome</keyword>
<dbReference type="EMBL" id="JAYKXH010000018">
    <property type="protein sequence ID" value="KAK7136614.1"/>
    <property type="molecule type" value="Genomic_DNA"/>
</dbReference>
<protein>
    <recommendedName>
        <fullName evidence="1">Immunoglobulin domain-containing protein</fullName>
    </recommendedName>
</protein>
<dbReference type="Proteomes" id="UP001364617">
    <property type="component" value="Unassembled WGS sequence"/>
</dbReference>
<dbReference type="SUPFAM" id="SSF48726">
    <property type="entry name" value="Immunoglobulin"/>
    <property type="match status" value="2"/>
</dbReference>
<dbReference type="InterPro" id="IPR003599">
    <property type="entry name" value="Ig_sub"/>
</dbReference>
<feature type="domain" description="Immunoglobulin" evidence="1">
    <location>
        <begin position="86"/>
        <end position="184"/>
    </location>
</feature>
<gene>
    <name evidence="2" type="ORF">R3I93_016835</name>
</gene>
<dbReference type="SMART" id="SM00409">
    <property type="entry name" value="IG"/>
    <property type="match status" value="1"/>
</dbReference>
<proteinExistence type="predicted"/>